<evidence type="ECO:0000256" key="7">
    <source>
        <dbReference type="ARBA" id="ARBA00023033"/>
    </source>
</evidence>
<dbReference type="RefSeq" id="WP_404632908.1">
    <property type="nucleotide sequence ID" value="NZ_JADIKM010000003.1"/>
</dbReference>
<dbReference type="CDD" id="cd04730">
    <property type="entry name" value="NPD_like"/>
    <property type="match status" value="1"/>
</dbReference>
<keyword evidence="7 10" id="KW-0503">Monooxygenase</keyword>
<evidence type="ECO:0000313" key="10">
    <source>
        <dbReference type="EMBL" id="MFK2904412.1"/>
    </source>
</evidence>
<keyword evidence="11" id="KW-1185">Reference proteome</keyword>
<reference evidence="10 11" key="1">
    <citation type="submission" date="2020-10" db="EMBL/GenBank/DDBJ databases">
        <title>Phylogeny of dyella-like bacteria.</title>
        <authorList>
            <person name="Fu J."/>
        </authorList>
    </citation>
    <scope>NUCLEOTIDE SEQUENCE [LARGE SCALE GENOMIC DNA]</scope>
    <source>
        <strain evidence="10 11">Gsoil3046</strain>
    </source>
</reference>
<dbReference type="GO" id="GO:0004497">
    <property type="term" value="F:monooxygenase activity"/>
    <property type="evidence" value="ECO:0007669"/>
    <property type="project" value="UniProtKB-KW"/>
</dbReference>
<keyword evidence="3" id="KW-0216">Detoxification</keyword>
<evidence type="ECO:0000313" key="11">
    <source>
        <dbReference type="Proteomes" id="UP001620460"/>
    </source>
</evidence>
<comment type="caution">
    <text evidence="10">The sequence shown here is derived from an EMBL/GenBank/DDBJ whole genome shotgun (WGS) entry which is preliminary data.</text>
</comment>
<dbReference type="Gene3D" id="3.20.20.70">
    <property type="entry name" value="Aldolase class I"/>
    <property type="match status" value="1"/>
</dbReference>
<comment type="cofactor">
    <cofactor evidence="1">
        <name>FMN</name>
        <dbReference type="ChEBI" id="CHEBI:58210"/>
    </cofactor>
</comment>
<comment type="similarity">
    <text evidence="2">Belongs to the nitronate monooxygenase family. NMO class I subfamily.</text>
</comment>
<accession>A0ABW8JTD4</accession>
<dbReference type="InterPro" id="IPR013785">
    <property type="entry name" value="Aldolase_TIM"/>
</dbReference>
<keyword evidence="6" id="KW-0560">Oxidoreductase</keyword>
<dbReference type="PANTHER" id="PTHR42747:SF3">
    <property type="entry name" value="NITRONATE MONOOXYGENASE-RELATED"/>
    <property type="match status" value="1"/>
</dbReference>
<keyword evidence="5" id="KW-0288">FMN</keyword>
<dbReference type="InterPro" id="IPR004136">
    <property type="entry name" value="NMO"/>
</dbReference>
<organism evidence="10 11">
    <name type="scientific">Dyella ginsengisoli</name>
    <dbReference type="NCBI Taxonomy" id="363848"/>
    <lineage>
        <taxon>Bacteria</taxon>
        <taxon>Pseudomonadati</taxon>
        <taxon>Pseudomonadota</taxon>
        <taxon>Gammaproteobacteria</taxon>
        <taxon>Lysobacterales</taxon>
        <taxon>Rhodanobacteraceae</taxon>
        <taxon>Dyella</taxon>
    </lineage>
</organism>
<dbReference type="Pfam" id="PF03060">
    <property type="entry name" value="NMO"/>
    <property type="match status" value="1"/>
</dbReference>
<evidence type="ECO:0000256" key="9">
    <source>
        <dbReference type="ARBA" id="ARBA00049401"/>
    </source>
</evidence>
<evidence type="ECO:0000256" key="6">
    <source>
        <dbReference type="ARBA" id="ARBA00023002"/>
    </source>
</evidence>
<proteinExistence type="inferred from homology"/>
<dbReference type="SUPFAM" id="SSF51412">
    <property type="entry name" value="Inosine monophosphate dehydrogenase (IMPDH)"/>
    <property type="match status" value="1"/>
</dbReference>
<evidence type="ECO:0000256" key="4">
    <source>
        <dbReference type="ARBA" id="ARBA00022630"/>
    </source>
</evidence>
<evidence type="ECO:0000256" key="8">
    <source>
        <dbReference type="ARBA" id="ARBA00031155"/>
    </source>
</evidence>
<evidence type="ECO:0000256" key="2">
    <source>
        <dbReference type="ARBA" id="ARBA00009881"/>
    </source>
</evidence>
<dbReference type="Proteomes" id="UP001620460">
    <property type="component" value="Unassembled WGS sequence"/>
</dbReference>
<keyword evidence="4" id="KW-0285">Flavoprotein</keyword>
<evidence type="ECO:0000256" key="5">
    <source>
        <dbReference type="ARBA" id="ARBA00022643"/>
    </source>
</evidence>
<dbReference type="EMBL" id="JADIKM010000003">
    <property type="protein sequence ID" value="MFK2904412.1"/>
    <property type="molecule type" value="Genomic_DNA"/>
</dbReference>
<evidence type="ECO:0000256" key="3">
    <source>
        <dbReference type="ARBA" id="ARBA00022575"/>
    </source>
</evidence>
<comment type="catalytic activity">
    <reaction evidence="9">
        <text>3 propionate 3-nitronate + 3 O2 + H2O = 3 3-oxopropanoate + 2 nitrate + nitrite + H2O2 + 3 H(+)</text>
        <dbReference type="Rhea" id="RHEA:57332"/>
        <dbReference type="ChEBI" id="CHEBI:15377"/>
        <dbReference type="ChEBI" id="CHEBI:15378"/>
        <dbReference type="ChEBI" id="CHEBI:15379"/>
        <dbReference type="ChEBI" id="CHEBI:16240"/>
        <dbReference type="ChEBI" id="CHEBI:16301"/>
        <dbReference type="ChEBI" id="CHEBI:17632"/>
        <dbReference type="ChEBI" id="CHEBI:33190"/>
        <dbReference type="ChEBI" id="CHEBI:136067"/>
    </reaction>
</comment>
<name>A0ABW8JTD4_9GAMM</name>
<protein>
    <recommendedName>
        <fullName evidence="8">Propionate 3-nitronate monooxygenase</fullName>
    </recommendedName>
</protein>
<sequence length="363" mass="38265">MTSWTDTRLTRLLGIEHPVLLAPMAGAADETLAIAVARAGALAALPCAMLDAPTVAAQVGRFRAAVDAPLQLNFFCHESPPDDPARDVRWRQRLAPYYAELDLPPDATLSTVQRRPFDAAACAVVEQLRPTAVSFHFGLPAPDLLERVRAAGVCVIGCATTVREARWLQARGCDAIVAQGFEAGGHRGMFLDESLDSQCGLFVLLPQVVDAVSVPVIAAGGIGDGRSMVAALALGAAGVQLGTAYLLSDEARIKPAHRAALQSERAADTAVTNLFSGRPARGIVNRLMRELGPLCADAPAFPRAGEALAPLRARTEPAGRDDFMNLWASQGAPQARTGSAEAITRALVADALQRLPRSSSRAD</sequence>
<gene>
    <name evidence="10" type="ORF">ISP17_10580</name>
</gene>
<dbReference type="PANTHER" id="PTHR42747">
    <property type="entry name" value="NITRONATE MONOOXYGENASE-RELATED"/>
    <property type="match status" value="1"/>
</dbReference>
<evidence type="ECO:0000256" key="1">
    <source>
        <dbReference type="ARBA" id="ARBA00001917"/>
    </source>
</evidence>